<evidence type="ECO:0000256" key="6">
    <source>
        <dbReference type="ARBA" id="ARBA00023136"/>
    </source>
</evidence>
<keyword evidence="5 9" id="KW-0297">G-protein coupled receptor</keyword>
<comment type="similarity">
    <text evidence="9">Belongs to the G-protein coupled receptor 1 family.</text>
</comment>
<dbReference type="InterPro" id="IPR017452">
    <property type="entry name" value="GPCR_Rhodpsn_7TM"/>
</dbReference>
<evidence type="ECO:0000256" key="4">
    <source>
        <dbReference type="ARBA" id="ARBA00022989"/>
    </source>
</evidence>
<feature type="transmembrane region" description="Helical" evidence="10">
    <location>
        <begin position="47"/>
        <end position="70"/>
    </location>
</feature>
<proteinExistence type="inferred from homology"/>
<comment type="subcellular location">
    <subcellularLocation>
        <location evidence="1">Cell membrane</location>
        <topology evidence="1">Multi-pass membrane protein</topology>
    </subcellularLocation>
</comment>
<dbReference type="GO" id="GO:0005886">
    <property type="term" value="C:plasma membrane"/>
    <property type="evidence" value="ECO:0007669"/>
    <property type="project" value="UniProtKB-SubCell"/>
</dbReference>
<dbReference type="Gene3D" id="1.20.1070.10">
    <property type="entry name" value="Rhodopsin 7-helix transmembrane proteins"/>
    <property type="match status" value="1"/>
</dbReference>
<feature type="domain" description="G-protein coupled receptors family 1 profile" evidence="11">
    <location>
        <begin position="26"/>
        <end position="300"/>
    </location>
</feature>
<dbReference type="SUPFAM" id="SSF81321">
    <property type="entry name" value="Family A G protein-coupled receptor-like"/>
    <property type="match status" value="1"/>
</dbReference>
<dbReference type="GO" id="GO:0004930">
    <property type="term" value="F:G protein-coupled receptor activity"/>
    <property type="evidence" value="ECO:0007669"/>
    <property type="project" value="UniProtKB-KW"/>
</dbReference>
<evidence type="ECO:0000313" key="12">
    <source>
        <dbReference type="EMBL" id="KAG9270342.1"/>
    </source>
</evidence>
<dbReference type="PANTHER" id="PTHR46272:SF5">
    <property type="entry name" value="G-PROTEIN COUPLED RECEPTORS FAMILY 1 PROFILE DOMAIN-CONTAINING PROTEIN"/>
    <property type="match status" value="1"/>
</dbReference>
<feature type="transmembrane region" description="Helical" evidence="10">
    <location>
        <begin position="238"/>
        <end position="258"/>
    </location>
</feature>
<dbReference type="EMBL" id="JAICCE010000012">
    <property type="protein sequence ID" value="KAG9270342.1"/>
    <property type="molecule type" value="Genomic_DNA"/>
</dbReference>
<dbReference type="PROSITE" id="PS00237">
    <property type="entry name" value="G_PROTEIN_RECEP_F1_1"/>
    <property type="match status" value="1"/>
</dbReference>
<sequence>MAAEEHWMIHLQRVYYPVLAIVGIPSNVMCFLIFWRRKCMLSKSSTLYLMAIAIADTAVLMFIVVLEISVKYFTVEPFWAREPWCSMRDVFTYGAYNVSTWLIVAFTAERFLAITTWRFKNRICNSRCAVRIIGSIFFMGLLLAVPYYWAYISVYKQDIQRWLCIYRPDLPIAYAFTMVSIQTTLTHILPFIFIGLLNGLTLRQISLSNRVHAATEACKSASGHKVAPLLRSRKRKSVVLLVTVSMTFVLLSITRSITQLILRTQGLFINRDDYSLDINVAADIGTMLSLTNAAVNMYLYACTQTKFRQEVIASVKYCLWRGCLARDEHSLRGPGHG</sequence>
<dbReference type="InterPro" id="IPR052477">
    <property type="entry name" value="Orphan_GPCR1"/>
</dbReference>
<name>A0A8T2LK91_ASTMX</name>
<feature type="transmembrane region" description="Helical" evidence="10">
    <location>
        <begin position="129"/>
        <end position="152"/>
    </location>
</feature>
<evidence type="ECO:0000256" key="2">
    <source>
        <dbReference type="ARBA" id="ARBA00022475"/>
    </source>
</evidence>
<feature type="transmembrane region" description="Helical" evidence="10">
    <location>
        <begin position="278"/>
        <end position="299"/>
    </location>
</feature>
<keyword evidence="2" id="KW-1003">Cell membrane</keyword>
<evidence type="ECO:0000256" key="10">
    <source>
        <dbReference type="SAM" id="Phobius"/>
    </source>
</evidence>
<keyword evidence="6 10" id="KW-0472">Membrane</keyword>
<comment type="caution">
    <text evidence="12">The sequence shown here is derived from an EMBL/GenBank/DDBJ whole genome shotgun (WGS) entry which is preliminary data.</text>
</comment>
<protein>
    <submittedName>
        <fullName evidence="12">Putative G-protein coupled receptor 139</fullName>
    </submittedName>
</protein>
<evidence type="ECO:0000256" key="8">
    <source>
        <dbReference type="ARBA" id="ARBA00023224"/>
    </source>
</evidence>
<dbReference type="PRINTS" id="PR00237">
    <property type="entry name" value="GPCRRHODOPSN"/>
</dbReference>
<feature type="transmembrane region" description="Helical" evidence="10">
    <location>
        <begin position="172"/>
        <end position="200"/>
    </location>
</feature>
<dbReference type="Pfam" id="PF00001">
    <property type="entry name" value="7tm_1"/>
    <property type="match status" value="1"/>
</dbReference>
<dbReference type="PANTHER" id="PTHR46272">
    <property type="entry name" value="G_PROTEIN_RECEP_F1_2 DOMAIN-CONTAINING PROTEIN"/>
    <property type="match status" value="1"/>
</dbReference>
<keyword evidence="4 10" id="KW-1133">Transmembrane helix</keyword>
<dbReference type="InterPro" id="IPR000276">
    <property type="entry name" value="GPCR_Rhodpsn"/>
</dbReference>
<accession>A0A8T2LK91</accession>
<evidence type="ECO:0000313" key="13">
    <source>
        <dbReference type="Proteomes" id="UP000752171"/>
    </source>
</evidence>
<evidence type="ECO:0000259" key="11">
    <source>
        <dbReference type="PROSITE" id="PS50262"/>
    </source>
</evidence>
<dbReference type="PROSITE" id="PS50262">
    <property type="entry name" value="G_PROTEIN_RECEP_F1_2"/>
    <property type="match status" value="1"/>
</dbReference>
<reference evidence="12 13" key="1">
    <citation type="submission" date="2021-07" db="EMBL/GenBank/DDBJ databases">
        <authorList>
            <person name="Imarazene B."/>
            <person name="Zahm M."/>
            <person name="Klopp C."/>
            <person name="Cabau C."/>
            <person name="Beille S."/>
            <person name="Jouanno E."/>
            <person name="Castinel A."/>
            <person name="Lluch J."/>
            <person name="Gil L."/>
            <person name="Kuchtly C."/>
            <person name="Lopez Roques C."/>
            <person name="Donnadieu C."/>
            <person name="Parrinello H."/>
            <person name="Journot L."/>
            <person name="Du K."/>
            <person name="Schartl M."/>
            <person name="Retaux S."/>
            <person name="Guiguen Y."/>
        </authorList>
    </citation>
    <scope>NUCLEOTIDE SEQUENCE [LARGE SCALE GENOMIC DNA]</scope>
    <source>
        <strain evidence="12">Pach_M1</strain>
        <tissue evidence="12">Testis</tissue>
    </source>
</reference>
<evidence type="ECO:0000256" key="1">
    <source>
        <dbReference type="ARBA" id="ARBA00004651"/>
    </source>
</evidence>
<dbReference type="AlphaFoldDB" id="A0A8T2LK91"/>
<evidence type="ECO:0000256" key="5">
    <source>
        <dbReference type="ARBA" id="ARBA00023040"/>
    </source>
</evidence>
<feature type="transmembrane region" description="Helical" evidence="10">
    <location>
        <begin position="90"/>
        <end position="108"/>
    </location>
</feature>
<evidence type="ECO:0000256" key="3">
    <source>
        <dbReference type="ARBA" id="ARBA00022692"/>
    </source>
</evidence>
<keyword evidence="3 9" id="KW-0812">Transmembrane</keyword>
<organism evidence="12 13">
    <name type="scientific">Astyanax mexicanus</name>
    <name type="common">Blind cave fish</name>
    <name type="synonym">Astyanax fasciatus mexicanus</name>
    <dbReference type="NCBI Taxonomy" id="7994"/>
    <lineage>
        <taxon>Eukaryota</taxon>
        <taxon>Metazoa</taxon>
        <taxon>Chordata</taxon>
        <taxon>Craniata</taxon>
        <taxon>Vertebrata</taxon>
        <taxon>Euteleostomi</taxon>
        <taxon>Actinopterygii</taxon>
        <taxon>Neopterygii</taxon>
        <taxon>Teleostei</taxon>
        <taxon>Ostariophysi</taxon>
        <taxon>Characiformes</taxon>
        <taxon>Characoidei</taxon>
        <taxon>Acestrorhamphidae</taxon>
        <taxon>Acestrorhamphinae</taxon>
        <taxon>Astyanax</taxon>
    </lineage>
</organism>
<evidence type="ECO:0000256" key="7">
    <source>
        <dbReference type="ARBA" id="ARBA00023170"/>
    </source>
</evidence>
<evidence type="ECO:0000256" key="9">
    <source>
        <dbReference type="RuleBase" id="RU000688"/>
    </source>
</evidence>
<keyword evidence="8 9" id="KW-0807">Transducer</keyword>
<keyword evidence="7 9" id="KW-0675">Receptor</keyword>
<feature type="transmembrane region" description="Helical" evidence="10">
    <location>
        <begin position="14"/>
        <end position="35"/>
    </location>
</feature>
<dbReference type="Proteomes" id="UP000752171">
    <property type="component" value="Unassembled WGS sequence"/>
</dbReference>
<gene>
    <name evidence="12" type="primary">GPR139</name>
    <name evidence="12" type="ORF">AMEX_G15282</name>
</gene>